<dbReference type="SUPFAM" id="SSF55068">
    <property type="entry name" value="Peptide methionine sulfoxide reductase"/>
    <property type="match status" value="1"/>
</dbReference>
<dbReference type="PANTHER" id="PTHR43774">
    <property type="entry name" value="PEPTIDE METHIONINE SULFOXIDE REDUCTASE"/>
    <property type="match status" value="1"/>
</dbReference>
<keyword evidence="2" id="KW-0560">Oxidoreductase</keyword>
<dbReference type="PANTHER" id="PTHR43774:SF1">
    <property type="entry name" value="PEPTIDE METHIONINE SULFOXIDE REDUCTASE MSRA 2"/>
    <property type="match status" value="1"/>
</dbReference>
<dbReference type="Pfam" id="PF01625">
    <property type="entry name" value="PMSR"/>
    <property type="match status" value="1"/>
</dbReference>
<evidence type="ECO:0000313" key="4">
    <source>
        <dbReference type="EMBL" id="EQD74266.1"/>
    </source>
</evidence>
<evidence type="ECO:0000259" key="3">
    <source>
        <dbReference type="Pfam" id="PF01625"/>
    </source>
</evidence>
<dbReference type="GO" id="GO:0008113">
    <property type="term" value="F:peptide-methionine (S)-S-oxide reductase activity"/>
    <property type="evidence" value="ECO:0007669"/>
    <property type="project" value="UniProtKB-EC"/>
</dbReference>
<dbReference type="EMBL" id="AUZY01001664">
    <property type="protein sequence ID" value="EQD74266.1"/>
    <property type="molecule type" value="Genomic_DNA"/>
</dbReference>
<reference evidence="4" key="1">
    <citation type="submission" date="2013-08" db="EMBL/GenBank/DDBJ databases">
        <authorList>
            <person name="Mendez C."/>
            <person name="Richter M."/>
            <person name="Ferrer M."/>
            <person name="Sanchez J."/>
        </authorList>
    </citation>
    <scope>NUCLEOTIDE SEQUENCE</scope>
</reference>
<accession>T1BN54</accession>
<name>T1BN54_9ZZZZ</name>
<dbReference type="Gene3D" id="3.30.1060.10">
    <property type="entry name" value="Peptide methionine sulphoxide reductase MsrA"/>
    <property type="match status" value="1"/>
</dbReference>
<feature type="domain" description="Peptide methionine sulphoxide reductase MsrA" evidence="3">
    <location>
        <begin position="1"/>
        <end position="85"/>
    </location>
</feature>
<proteinExistence type="predicted"/>
<reference evidence="4" key="2">
    <citation type="journal article" date="2014" name="ISME J.">
        <title>Microbial stratification in low pH oxic and suboxic macroscopic growths along an acid mine drainage.</title>
        <authorList>
            <person name="Mendez-Garcia C."/>
            <person name="Mesa V."/>
            <person name="Sprenger R.R."/>
            <person name="Richter M."/>
            <person name="Diez M.S."/>
            <person name="Solano J."/>
            <person name="Bargiela R."/>
            <person name="Golyshina O.V."/>
            <person name="Manteca A."/>
            <person name="Ramos J.L."/>
            <person name="Gallego J.R."/>
            <person name="Llorente I."/>
            <person name="Martins Dos Santos V.A."/>
            <person name="Jensen O.N."/>
            <person name="Pelaez A.I."/>
            <person name="Sanchez J."/>
            <person name="Ferrer M."/>
        </authorList>
    </citation>
    <scope>NUCLEOTIDE SEQUENCE</scope>
</reference>
<evidence type="ECO:0000256" key="1">
    <source>
        <dbReference type="ARBA" id="ARBA00012502"/>
    </source>
</evidence>
<dbReference type="InterPro" id="IPR036509">
    <property type="entry name" value="Met_Sox_Rdtase_MsrA_sf"/>
</dbReference>
<comment type="caution">
    <text evidence="4">The sequence shown here is derived from an EMBL/GenBank/DDBJ whole genome shotgun (WGS) entry which is preliminary data.</text>
</comment>
<dbReference type="InterPro" id="IPR002569">
    <property type="entry name" value="Met_Sox_Rdtase_MsrA_dom"/>
</dbReference>
<dbReference type="EC" id="1.8.4.11" evidence="1"/>
<evidence type="ECO:0000256" key="2">
    <source>
        <dbReference type="ARBA" id="ARBA00023002"/>
    </source>
</evidence>
<organism evidence="4">
    <name type="scientific">mine drainage metagenome</name>
    <dbReference type="NCBI Taxonomy" id="410659"/>
    <lineage>
        <taxon>unclassified sequences</taxon>
        <taxon>metagenomes</taxon>
        <taxon>ecological metagenomes</taxon>
    </lineage>
</organism>
<protein>
    <recommendedName>
        <fullName evidence="1">peptide-methionine (S)-S-oxide reductase</fullName>
        <ecNumber evidence="1">1.8.4.11</ecNumber>
    </recommendedName>
</protein>
<dbReference type="AlphaFoldDB" id="T1BN54"/>
<gene>
    <name evidence="4" type="ORF">B1B_02767</name>
</gene>
<sequence>MFFTTHDPTTRNRQGGDVGPQYRSVVFYRNAAQKAMAERVSGEIHAAKIWRGPIVTEIVPFVKFYPAEEYHQDYFRRNPEKAYCQLVIQPKVVKFRQHFATQLKH</sequence>